<gene>
    <name evidence="1" type="ORF">EJB05_49053</name>
</gene>
<dbReference type="EMBL" id="RWGY01000051">
    <property type="protein sequence ID" value="TVU05869.1"/>
    <property type="molecule type" value="Genomic_DNA"/>
</dbReference>
<sequence length="62" mass="6833">MSAPRVLWWFKHSSRSPPERSSLPRCSSLSSSCCSCRACVTGYGLNIGDETEARKMTVATHL</sequence>
<dbReference type="AlphaFoldDB" id="A0A5J9T398"/>
<organism evidence="1 2">
    <name type="scientific">Eragrostis curvula</name>
    <name type="common">weeping love grass</name>
    <dbReference type="NCBI Taxonomy" id="38414"/>
    <lineage>
        <taxon>Eukaryota</taxon>
        <taxon>Viridiplantae</taxon>
        <taxon>Streptophyta</taxon>
        <taxon>Embryophyta</taxon>
        <taxon>Tracheophyta</taxon>
        <taxon>Spermatophyta</taxon>
        <taxon>Magnoliopsida</taxon>
        <taxon>Liliopsida</taxon>
        <taxon>Poales</taxon>
        <taxon>Poaceae</taxon>
        <taxon>PACMAD clade</taxon>
        <taxon>Chloridoideae</taxon>
        <taxon>Eragrostideae</taxon>
        <taxon>Eragrostidinae</taxon>
        <taxon>Eragrostis</taxon>
    </lineage>
</organism>
<evidence type="ECO:0000313" key="1">
    <source>
        <dbReference type="EMBL" id="TVU05869.1"/>
    </source>
</evidence>
<keyword evidence="2" id="KW-1185">Reference proteome</keyword>
<dbReference type="Gramene" id="TVU05869">
    <property type="protein sequence ID" value="TVU05869"/>
    <property type="gene ID" value="EJB05_49053"/>
</dbReference>
<evidence type="ECO:0000313" key="2">
    <source>
        <dbReference type="Proteomes" id="UP000324897"/>
    </source>
</evidence>
<comment type="caution">
    <text evidence="1">The sequence shown here is derived from an EMBL/GenBank/DDBJ whole genome shotgun (WGS) entry which is preliminary data.</text>
</comment>
<dbReference type="Proteomes" id="UP000324897">
    <property type="component" value="Unassembled WGS sequence"/>
</dbReference>
<name>A0A5J9T398_9POAL</name>
<accession>A0A5J9T398</accession>
<reference evidence="1 2" key="1">
    <citation type="journal article" date="2019" name="Sci. Rep.">
        <title>A high-quality genome of Eragrostis curvula grass provides insights into Poaceae evolution and supports new strategies to enhance forage quality.</title>
        <authorList>
            <person name="Carballo J."/>
            <person name="Santos B.A.C.M."/>
            <person name="Zappacosta D."/>
            <person name="Garbus I."/>
            <person name="Selva J.P."/>
            <person name="Gallo C.A."/>
            <person name="Diaz A."/>
            <person name="Albertini E."/>
            <person name="Caccamo M."/>
            <person name="Echenique V."/>
        </authorList>
    </citation>
    <scope>NUCLEOTIDE SEQUENCE [LARGE SCALE GENOMIC DNA]</scope>
    <source>
        <strain evidence="2">cv. Victoria</strain>
        <tissue evidence="1">Leaf</tissue>
    </source>
</reference>
<proteinExistence type="predicted"/>
<protein>
    <submittedName>
        <fullName evidence="1">Uncharacterized protein</fullName>
    </submittedName>
</protein>